<protein>
    <submittedName>
        <fullName evidence="2">ElaA protein</fullName>
    </submittedName>
</protein>
<dbReference type="Gene3D" id="3.40.630.30">
    <property type="match status" value="1"/>
</dbReference>
<dbReference type="OrthoDB" id="9796171at2"/>
<dbReference type="AlphaFoldDB" id="A0A2T5IJM0"/>
<organism evidence="2 3">
    <name type="scientific">Trichococcus patagoniensis</name>
    <dbReference type="NCBI Taxonomy" id="382641"/>
    <lineage>
        <taxon>Bacteria</taxon>
        <taxon>Bacillati</taxon>
        <taxon>Bacillota</taxon>
        <taxon>Bacilli</taxon>
        <taxon>Lactobacillales</taxon>
        <taxon>Carnobacteriaceae</taxon>
        <taxon>Trichococcus</taxon>
    </lineage>
</organism>
<dbReference type="Proteomes" id="UP000244161">
    <property type="component" value="Unassembled WGS sequence"/>
</dbReference>
<dbReference type="PROSITE" id="PS51186">
    <property type="entry name" value="GNAT"/>
    <property type="match status" value="1"/>
</dbReference>
<dbReference type="CDD" id="cd04301">
    <property type="entry name" value="NAT_SF"/>
    <property type="match status" value="1"/>
</dbReference>
<keyword evidence="3" id="KW-1185">Reference proteome</keyword>
<dbReference type="InterPro" id="IPR000182">
    <property type="entry name" value="GNAT_dom"/>
</dbReference>
<reference evidence="2 3" key="1">
    <citation type="submission" date="2018-04" db="EMBL/GenBank/DDBJ databases">
        <title>Genomic Encyclopedia of Archaeal and Bacterial Type Strains, Phase II (KMG-II): from individual species to whole genera.</title>
        <authorList>
            <person name="Goeker M."/>
        </authorList>
    </citation>
    <scope>NUCLEOTIDE SEQUENCE [LARGE SCALE GENOMIC DNA]</scope>
    <source>
        <strain evidence="2 3">DSM 18806</strain>
    </source>
</reference>
<name>A0A2T5IJM0_9LACT</name>
<evidence type="ECO:0000313" key="3">
    <source>
        <dbReference type="Proteomes" id="UP000244161"/>
    </source>
</evidence>
<feature type="domain" description="N-acetyltransferase" evidence="1">
    <location>
        <begin position="5"/>
        <end position="144"/>
    </location>
</feature>
<dbReference type="SUPFAM" id="SSF55729">
    <property type="entry name" value="Acyl-CoA N-acyltransferases (Nat)"/>
    <property type="match status" value="1"/>
</dbReference>
<sequence length="159" mass="18791">MWFIKPFEELTARELHLIYKERTAVFVVEQHCPYQEVDDTDLISIHFYKQEEDQLLTYARLIPESDHVRIGRVLVPQGHRTHGYGQELMQVVLDYAKMHFPGLPVQAQAQAYLQDFYASFGFRPVSDIYLEDDIPHIDMNIATHNNQTENINQQEEHFE</sequence>
<gene>
    <name evidence="2" type="ORF">C8U37_11197</name>
</gene>
<proteinExistence type="predicted"/>
<comment type="caution">
    <text evidence="2">The sequence shown here is derived from an EMBL/GenBank/DDBJ whole genome shotgun (WGS) entry which is preliminary data.</text>
</comment>
<dbReference type="EMBL" id="QAOM01000011">
    <property type="protein sequence ID" value="PTQ84012.1"/>
    <property type="molecule type" value="Genomic_DNA"/>
</dbReference>
<dbReference type="GO" id="GO:0016747">
    <property type="term" value="F:acyltransferase activity, transferring groups other than amino-acyl groups"/>
    <property type="evidence" value="ECO:0007669"/>
    <property type="project" value="InterPro"/>
</dbReference>
<accession>A0A2T5IJM0</accession>
<dbReference type="RefSeq" id="WP_108032919.1">
    <property type="nucleotide sequence ID" value="NZ_QAOM01000011.1"/>
</dbReference>
<dbReference type="InterPro" id="IPR016181">
    <property type="entry name" value="Acyl_CoA_acyltransferase"/>
</dbReference>
<evidence type="ECO:0000313" key="2">
    <source>
        <dbReference type="EMBL" id="PTQ84012.1"/>
    </source>
</evidence>
<evidence type="ECO:0000259" key="1">
    <source>
        <dbReference type="PROSITE" id="PS51186"/>
    </source>
</evidence>
<dbReference type="Pfam" id="PF13673">
    <property type="entry name" value="Acetyltransf_10"/>
    <property type="match status" value="1"/>
</dbReference>